<dbReference type="GO" id="GO:0004222">
    <property type="term" value="F:metalloendopeptidase activity"/>
    <property type="evidence" value="ECO:0007669"/>
    <property type="project" value="InterPro"/>
</dbReference>
<dbReference type="CDD" id="cd09597">
    <property type="entry name" value="M4_TLP"/>
    <property type="match status" value="1"/>
</dbReference>
<keyword evidence="13" id="KW-1185">Reference proteome</keyword>
<dbReference type="InterPro" id="IPR002884">
    <property type="entry name" value="P_dom"/>
</dbReference>
<dbReference type="EMBL" id="CP000155">
    <property type="protein sequence ID" value="ABC29284.1"/>
    <property type="molecule type" value="Genomic_DNA"/>
</dbReference>
<dbReference type="InterPro" id="IPR007280">
    <property type="entry name" value="Peptidase_C_arc/bac"/>
</dbReference>
<protein>
    <submittedName>
        <fullName evidence="12">Zinc metalloprotease (Elastase)</fullName>
    </submittedName>
</protein>
<dbReference type="InterPro" id="IPR011096">
    <property type="entry name" value="FTP_domain"/>
</dbReference>
<evidence type="ECO:0000256" key="10">
    <source>
        <dbReference type="PIRSR" id="PIRSR623612-1"/>
    </source>
</evidence>
<gene>
    <name evidence="12" type="ordered locus">HCH_02479</name>
</gene>
<dbReference type="KEGG" id="hch:HCH_02479"/>
<evidence type="ECO:0000256" key="5">
    <source>
        <dbReference type="ARBA" id="ARBA00022729"/>
    </source>
</evidence>
<keyword evidence="9" id="KW-0865">Zymogen</keyword>
<dbReference type="PROSITE" id="PS51829">
    <property type="entry name" value="P_HOMO_B"/>
    <property type="match status" value="1"/>
</dbReference>
<comment type="cofactor">
    <cofactor evidence="1">
        <name>Zn(2+)</name>
        <dbReference type="ChEBI" id="CHEBI:29105"/>
    </cofactor>
</comment>
<dbReference type="STRING" id="349521.HCH_02479"/>
<dbReference type="FunFam" id="2.60.120.380:FF:000013">
    <property type="entry name" value="Alkaline serine protease"/>
    <property type="match status" value="1"/>
</dbReference>
<sequence>MSDRHFKLNALIVGLTLASAHTMAAERVDLRTYQSAGFAASGSSMASLSNDAALGLLGENGLVKLSSRTEANGRTYERLQQTYQGLKVFGEHIIMVRDANDEVVHMNGGLIQGIQADLDNGFVPGANPTISDKEALNIAKNNSGFTFVNAPQFRNESSELMIYFDQESEQAKLVYVVNYFSEATKGAPDPKRPFFIIDAHSGDVIKTWDGLAHQEATGPGGNEKTGKYEYGSDYPTFEVDSQCRMTTANVETINLNHRTSGGTIHQFTCPRNTVKEINGAYSPLNDAHFFGIEVFKMYSEWFDTSPLNTKLKLRVHYSNGYENAFWDGSQMTFGDGASYFYPLVDINVVAHEVSHGFTEFNSGLVYERQPGGMNEAFSDMAGEAAEFFMHGENDFYVGAAIMKNGDGLRYMDNPPRDGSSIGHASDYYDGLDVHYSSGVYNKAFYLLATTSGWDTKKAFEVFVRANQTYWTPNSNFNDGACGVESAAEDKGYSKADVTAAFDQVGVSCDGTDPGDQVITMEKATPIEGISGNQGSMKYYKLSVPAGATDLVFTMSGGSGDADMYVKFGSKPSTSSYDCRPYKNGNDEVCAFEAPSEGDYYVMLRGYSSYSGVTLVGDFNGDTDPGGGEFENTDDYQIPDNDANGVSSPIEVKEIGAADSVEVSVNIVHTYIGDLVVQLVGPDGSVQTLHNRSGGSADNLNKTYTVNVGGKNVDGTWELKVTDRARRDVGYIDSWKMVF</sequence>
<feature type="domain" description="P/Homo B" evidence="11">
    <location>
        <begin position="622"/>
        <end position="738"/>
    </location>
</feature>
<dbReference type="InterPro" id="IPR025711">
    <property type="entry name" value="PepSY"/>
</dbReference>
<dbReference type="PANTHER" id="PTHR33794:SF1">
    <property type="entry name" value="BACILLOLYSIN"/>
    <property type="match status" value="1"/>
</dbReference>
<comment type="similarity">
    <text evidence="2">Belongs to the peptidase M4 family.</text>
</comment>
<keyword evidence="7" id="KW-0862">Zinc</keyword>
<evidence type="ECO:0000256" key="2">
    <source>
        <dbReference type="ARBA" id="ARBA00009388"/>
    </source>
</evidence>
<dbReference type="RefSeq" id="WP_011396353.1">
    <property type="nucleotide sequence ID" value="NC_007645.1"/>
</dbReference>
<dbReference type="Gene3D" id="3.10.450.40">
    <property type="match status" value="1"/>
</dbReference>
<keyword evidence="6" id="KW-0378">Hydrolase</keyword>
<evidence type="ECO:0000256" key="8">
    <source>
        <dbReference type="ARBA" id="ARBA00023049"/>
    </source>
</evidence>
<reference evidence="12 13" key="1">
    <citation type="journal article" date="2005" name="Nucleic Acids Res.">
        <title>Genomic blueprint of Hahella chejuensis, a marine microbe producing an algicidal agent.</title>
        <authorList>
            <person name="Jeong H."/>
            <person name="Yim J.H."/>
            <person name="Lee C."/>
            <person name="Choi S.-H."/>
            <person name="Park Y.K."/>
            <person name="Yoon S.H."/>
            <person name="Hur C.-G."/>
            <person name="Kang H.-Y."/>
            <person name="Kim D."/>
            <person name="Lee H.H."/>
            <person name="Park K.H."/>
            <person name="Park S.-H."/>
            <person name="Park H.-S."/>
            <person name="Lee H.K."/>
            <person name="Oh T.K."/>
            <person name="Kim J.F."/>
        </authorList>
    </citation>
    <scope>NUCLEOTIDE SEQUENCE [LARGE SCALE GENOMIC DNA]</scope>
    <source>
        <strain evidence="12 13">KCTC 2396</strain>
    </source>
</reference>
<keyword evidence="4" id="KW-0479">Metal-binding</keyword>
<dbReference type="PRINTS" id="PR00730">
    <property type="entry name" value="THERMOLYSIN"/>
</dbReference>
<dbReference type="GO" id="GO:0006508">
    <property type="term" value="P:proteolysis"/>
    <property type="evidence" value="ECO:0007669"/>
    <property type="project" value="UniProtKB-KW"/>
</dbReference>
<evidence type="ECO:0000256" key="4">
    <source>
        <dbReference type="ARBA" id="ARBA00022723"/>
    </source>
</evidence>
<dbReference type="InterPro" id="IPR013856">
    <property type="entry name" value="Peptidase_M4_domain"/>
</dbReference>
<dbReference type="InterPro" id="IPR023612">
    <property type="entry name" value="Peptidase_M4"/>
</dbReference>
<accession>Q2SJ90</accession>
<dbReference type="Proteomes" id="UP000000238">
    <property type="component" value="Chromosome"/>
</dbReference>
<dbReference type="InterPro" id="IPR050728">
    <property type="entry name" value="Zinc_Metalloprotease_M4"/>
</dbReference>
<keyword evidence="5" id="KW-0732">Signal</keyword>
<evidence type="ECO:0000259" key="11">
    <source>
        <dbReference type="PROSITE" id="PS51829"/>
    </source>
</evidence>
<dbReference type="eggNOG" id="COG4935">
    <property type="taxonomic scope" value="Bacteria"/>
</dbReference>
<name>Q2SJ90_HAHCH</name>
<dbReference type="Gene3D" id="1.10.390.10">
    <property type="entry name" value="Neutral Protease Domain 2"/>
    <property type="match status" value="1"/>
</dbReference>
<dbReference type="Gene3D" id="2.60.120.380">
    <property type="match status" value="1"/>
</dbReference>
<dbReference type="FunFam" id="2.60.120.260:FF:000149">
    <property type="entry name" value="Leupeptin-inactivating enzyme 1"/>
    <property type="match status" value="1"/>
</dbReference>
<evidence type="ECO:0000256" key="1">
    <source>
        <dbReference type="ARBA" id="ARBA00001947"/>
    </source>
</evidence>
<keyword evidence="3 12" id="KW-0645">Protease</keyword>
<dbReference type="Gene3D" id="2.60.120.260">
    <property type="entry name" value="Galactose-binding domain-like"/>
    <property type="match status" value="1"/>
</dbReference>
<evidence type="ECO:0000256" key="7">
    <source>
        <dbReference type="ARBA" id="ARBA00022833"/>
    </source>
</evidence>
<evidence type="ECO:0000256" key="9">
    <source>
        <dbReference type="ARBA" id="ARBA00023145"/>
    </source>
</evidence>
<evidence type="ECO:0000256" key="3">
    <source>
        <dbReference type="ARBA" id="ARBA00022670"/>
    </source>
</evidence>
<dbReference type="MEROPS" id="M04.016"/>
<dbReference type="Gene3D" id="3.10.450.490">
    <property type="match status" value="1"/>
</dbReference>
<dbReference type="AlphaFoldDB" id="Q2SJ90"/>
<dbReference type="InterPro" id="IPR027268">
    <property type="entry name" value="Peptidase_M4/M1_CTD_sf"/>
</dbReference>
<dbReference type="OrthoDB" id="5378341at2"/>
<dbReference type="GO" id="GO:0046872">
    <property type="term" value="F:metal ion binding"/>
    <property type="evidence" value="ECO:0007669"/>
    <property type="project" value="UniProtKB-KW"/>
</dbReference>
<evidence type="ECO:0000313" key="12">
    <source>
        <dbReference type="EMBL" id="ABC29284.1"/>
    </source>
</evidence>
<feature type="active site" evidence="10">
    <location>
        <position position="352"/>
    </location>
</feature>
<dbReference type="PANTHER" id="PTHR33794">
    <property type="entry name" value="BACILLOLYSIN"/>
    <property type="match status" value="1"/>
</dbReference>
<dbReference type="Gene3D" id="3.10.170.10">
    <property type="match status" value="1"/>
</dbReference>
<dbReference type="Pfam" id="PF07504">
    <property type="entry name" value="FTP"/>
    <property type="match status" value="1"/>
</dbReference>
<evidence type="ECO:0000256" key="6">
    <source>
        <dbReference type="ARBA" id="ARBA00022801"/>
    </source>
</evidence>
<dbReference type="Pfam" id="PF04151">
    <property type="entry name" value="PPC"/>
    <property type="match status" value="1"/>
</dbReference>
<dbReference type="Pfam" id="PF03413">
    <property type="entry name" value="PepSY"/>
    <property type="match status" value="1"/>
</dbReference>
<organism evidence="12 13">
    <name type="scientific">Hahella chejuensis (strain KCTC 2396)</name>
    <dbReference type="NCBI Taxonomy" id="349521"/>
    <lineage>
        <taxon>Bacteria</taxon>
        <taxon>Pseudomonadati</taxon>
        <taxon>Pseudomonadota</taxon>
        <taxon>Gammaproteobacteria</taxon>
        <taxon>Oceanospirillales</taxon>
        <taxon>Hahellaceae</taxon>
        <taxon>Hahella</taxon>
    </lineage>
</organism>
<dbReference type="eggNOG" id="COG3227">
    <property type="taxonomic scope" value="Bacteria"/>
</dbReference>
<dbReference type="SUPFAM" id="SSF55486">
    <property type="entry name" value="Metalloproteases ('zincins'), catalytic domain"/>
    <property type="match status" value="1"/>
</dbReference>
<dbReference type="GO" id="GO:0004252">
    <property type="term" value="F:serine-type endopeptidase activity"/>
    <property type="evidence" value="ECO:0007669"/>
    <property type="project" value="InterPro"/>
</dbReference>
<keyword evidence="8 12" id="KW-0482">Metalloprotease</keyword>
<dbReference type="Pfam" id="PF01483">
    <property type="entry name" value="P_proprotein"/>
    <property type="match status" value="1"/>
</dbReference>
<dbReference type="InterPro" id="IPR008979">
    <property type="entry name" value="Galactose-bd-like_sf"/>
</dbReference>
<evidence type="ECO:0000313" key="13">
    <source>
        <dbReference type="Proteomes" id="UP000000238"/>
    </source>
</evidence>
<proteinExistence type="inferred from homology"/>
<feature type="active site" description="Proton donor" evidence="10">
    <location>
        <position position="434"/>
    </location>
</feature>
<dbReference type="HOGENOM" id="CLU_008590_4_2_6"/>
<dbReference type="Pfam" id="PF02868">
    <property type="entry name" value="Peptidase_M4_C"/>
    <property type="match status" value="1"/>
</dbReference>
<dbReference type="SUPFAM" id="SSF49785">
    <property type="entry name" value="Galactose-binding domain-like"/>
    <property type="match status" value="1"/>
</dbReference>
<dbReference type="InterPro" id="IPR001570">
    <property type="entry name" value="Peptidase_M4_C_domain"/>
</dbReference>
<dbReference type="Pfam" id="PF01447">
    <property type="entry name" value="Peptidase_M4"/>
    <property type="match status" value="1"/>
</dbReference>